<evidence type="ECO:0000256" key="6">
    <source>
        <dbReference type="PROSITE-ProRule" id="PRU01240"/>
    </source>
</evidence>
<gene>
    <name evidence="8" type="ORF">OSR52_12785</name>
</gene>
<dbReference type="Pfam" id="PF00041">
    <property type="entry name" value="fn3"/>
    <property type="match status" value="2"/>
</dbReference>
<feature type="active site" description="Charge relay system" evidence="6">
    <location>
        <position position="162"/>
    </location>
</feature>
<comment type="similarity">
    <text evidence="1 6">Belongs to the peptidase S8 family.</text>
</comment>
<evidence type="ECO:0000256" key="5">
    <source>
        <dbReference type="ARBA" id="ARBA00022825"/>
    </source>
</evidence>
<evidence type="ECO:0000313" key="8">
    <source>
        <dbReference type="EMBL" id="MDG3586745.1"/>
    </source>
</evidence>
<dbReference type="PROSITE" id="PS50853">
    <property type="entry name" value="FN3"/>
    <property type="match status" value="2"/>
</dbReference>
<dbReference type="InterPro" id="IPR036852">
    <property type="entry name" value="Peptidase_S8/S53_dom_sf"/>
</dbReference>
<dbReference type="CDD" id="cd04842">
    <property type="entry name" value="Peptidases_S8_Kp43_protease"/>
    <property type="match status" value="1"/>
</dbReference>
<dbReference type="Gene3D" id="2.60.120.380">
    <property type="match status" value="1"/>
</dbReference>
<dbReference type="RefSeq" id="WP_277900468.1">
    <property type="nucleotide sequence ID" value="NZ_JAPMUA010000004.1"/>
</dbReference>
<organism evidence="8 9">
    <name type="scientific">Galbibacter pacificus</name>
    <dbReference type="NCBI Taxonomy" id="2996052"/>
    <lineage>
        <taxon>Bacteria</taxon>
        <taxon>Pseudomonadati</taxon>
        <taxon>Bacteroidota</taxon>
        <taxon>Flavobacteriia</taxon>
        <taxon>Flavobacteriales</taxon>
        <taxon>Flavobacteriaceae</taxon>
        <taxon>Galbibacter</taxon>
    </lineage>
</organism>
<dbReference type="SUPFAM" id="SSF52743">
    <property type="entry name" value="Subtilisin-like"/>
    <property type="match status" value="1"/>
</dbReference>
<dbReference type="InterPro" id="IPR026444">
    <property type="entry name" value="Secre_tail"/>
</dbReference>
<dbReference type="Gene3D" id="2.60.40.10">
    <property type="entry name" value="Immunoglobulins"/>
    <property type="match status" value="2"/>
</dbReference>
<accession>A0ABT6FU18</accession>
<dbReference type="SUPFAM" id="SSF49265">
    <property type="entry name" value="Fibronectin type III"/>
    <property type="match status" value="1"/>
</dbReference>
<dbReference type="SMART" id="SM00060">
    <property type="entry name" value="FN3"/>
    <property type="match status" value="2"/>
</dbReference>
<evidence type="ECO:0000256" key="3">
    <source>
        <dbReference type="ARBA" id="ARBA00022729"/>
    </source>
</evidence>
<dbReference type="InterPro" id="IPR023828">
    <property type="entry name" value="Peptidase_S8_Ser-AS"/>
</dbReference>
<evidence type="ECO:0000256" key="1">
    <source>
        <dbReference type="ARBA" id="ARBA00011073"/>
    </source>
</evidence>
<dbReference type="PRINTS" id="PR00723">
    <property type="entry name" value="SUBTILISIN"/>
</dbReference>
<dbReference type="InterPro" id="IPR003961">
    <property type="entry name" value="FN3_dom"/>
</dbReference>
<dbReference type="PANTHER" id="PTHR43399:SF4">
    <property type="entry name" value="CELL WALL-ASSOCIATED PROTEASE"/>
    <property type="match status" value="1"/>
</dbReference>
<keyword evidence="9" id="KW-1185">Reference proteome</keyword>
<feature type="active site" description="Charge relay system" evidence="6">
    <location>
        <position position="135"/>
    </location>
</feature>
<dbReference type="InterPro" id="IPR034058">
    <property type="entry name" value="TagA/B/C/D_pept_dom"/>
</dbReference>
<sequence>MKSIKTNPTISAVLTVILFFSIQTTIAQQQFRRDFHVNEVQSKVLKSISSRLKKRALLHRQEAHRIALSKGWEISKRLPNGGFMELEKIGPDGAPIYFSTHNDNVVTSSRSNSLYQTGALHLDVDGLGMYVGVWDSGNALMTHQEFTGRVQSGDNSKRSSGHATHVLGTILAAGVDTKAKGVAFNAEGVTFDWSNDEAEVAEAAANGMLLSNHSYGISAKTIPDWYFGAYIYQAQDWDEIMYNAPYYLMVTAAGNTQQYQYNETPIVGTASDAYDLLLGYAVAKNGLTVAAADKIILDDEGNLLNAEIASFSNFGPTDDGRIKPDITGEGVDVYSAYNDNDTSYLSQSGTSMAAPGVTGALLLLQQYYKETHGNFMKAATLKGLALHTADEAGDFPGPDYKFGWGIINTKKAAQTISKAGFESVIKEENIKNGGVYTFTVNAEEGQDLMASISWTDPANANKNEGKLNDQTAVLVNDLDIAITKEGEEDVVYYPWKLSASNVNNAAQKGVNNVDPFEKIEIPNASGSYTITVTHNGNLVTASQDFSLVVTGTKGSDCVLDIPQDLTTSAINENSATIEWEHVTDAIYEIAYREHTNNKSTAVNWNTALVTENNYKLESLSQNTVYDWKVRTLCSELAESEYSLLKSFKTKLLDDEAPSKPVSIAVSALTQTSFNLQWAKSDDNVATVKYEVYIDDIKIQETSNNTISVSGLQADTSYKIEIIAIDEAGNASEKSTALAINTLSEESLSDEIAFNNFENGIGTWRAAGIWGASKGKYALDKSIAASSRETGIAAIQTPKMNILPYEKITVDFYLLATATKNNDKVVVYYNNGTGWNEIETYVVNKEVEDGYFYRATLSIDNKEVKFSENTQIKIETQIYNETTSVYIDNVSIKGYANTANRVSSLDKLAAMEQSELLATKNDIKRINVYPNPTINNITINGLTETNGDYQIFNAAGTLVDQGNGYKKQIDVSNFPAGLYIVAVQENGKMTGAKFLKQ</sequence>
<evidence type="ECO:0000313" key="9">
    <source>
        <dbReference type="Proteomes" id="UP001153642"/>
    </source>
</evidence>
<proteinExistence type="inferred from homology"/>
<dbReference type="InterPro" id="IPR000209">
    <property type="entry name" value="Peptidase_S8/S53_dom"/>
</dbReference>
<evidence type="ECO:0000256" key="4">
    <source>
        <dbReference type="ARBA" id="ARBA00022801"/>
    </source>
</evidence>
<keyword evidence="3" id="KW-0732">Signal</keyword>
<dbReference type="Gene3D" id="2.60.120.260">
    <property type="entry name" value="Galactose-binding domain-like"/>
    <property type="match status" value="1"/>
</dbReference>
<keyword evidence="5 6" id="KW-0720">Serine protease</keyword>
<feature type="active site" description="Charge relay system" evidence="6">
    <location>
        <position position="351"/>
    </location>
</feature>
<comment type="caution">
    <text evidence="8">The sequence shown here is derived from an EMBL/GenBank/DDBJ whole genome shotgun (WGS) entry which is preliminary data.</text>
</comment>
<dbReference type="Proteomes" id="UP001153642">
    <property type="component" value="Unassembled WGS sequence"/>
</dbReference>
<name>A0ABT6FU18_9FLAO</name>
<dbReference type="SUPFAM" id="SSF49785">
    <property type="entry name" value="Galactose-binding domain-like"/>
    <property type="match status" value="1"/>
</dbReference>
<dbReference type="InterPro" id="IPR008979">
    <property type="entry name" value="Galactose-bd-like_sf"/>
</dbReference>
<dbReference type="CDD" id="cd00063">
    <property type="entry name" value="FN3"/>
    <property type="match status" value="2"/>
</dbReference>
<dbReference type="EMBL" id="JAPMUA010000004">
    <property type="protein sequence ID" value="MDG3586745.1"/>
    <property type="molecule type" value="Genomic_DNA"/>
</dbReference>
<dbReference type="NCBIfam" id="TIGR04183">
    <property type="entry name" value="Por_Secre_tail"/>
    <property type="match status" value="1"/>
</dbReference>
<dbReference type="InterPro" id="IPR015500">
    <property type="entry name" value="Peptidase_S8_subtilisin-rel"/>
</dbReference>
<keyword evidence="4 6" id="KW-0378">Hydrolase</keyword>
<feature type="domain" description="Fibronectin type-III" evidence="7">
    <location>
        <begin position="656"/>
        <end position="744"/>
    </location>
</feature>
<dbReference type="Pfam" id="PF18962">
    <property type="entry name" value="Por_Secre_tail"/>
    <property type="match status" value="1"/>
</dbReference>
<dbReference type="Gene3D" id="3.40.50.200">
    <property type="entry name" value="Peptidase S8/S53 domain"/>
    <property type="match status" value="1"/>
</dbReference>
<dbReference type="InterPro" id="IPR013783">
    <property type="entry name" value="Ig-like_fold"/>
</dbReference>
<protein>
    <submittedName>
        <fullName evidence="8">S8 family serine peptidase</fullName>
    </submittedName>
</protein>
<feature type="domain" description="Fibronectin type-III" evidence="7">
    <location>
        <begin position="561"/>
        <end position="652"/>
    </location>
</feature>
<reference evidence="8" key="1">
    <citation type="submission" date="2022-11" db="EMBL/GenBank/DDBJ databases">
        <title>High-quality draft genome sequence of Galbibacter sp. strain CMA-7.</title>
        <authorList>
            <person name="Wei L."/>
            <person name="Dong C."/>
            <person name="Shao Z."/>
        </authorList>
    </citation>
    <scope>NUCLEOTIDE SEQUENCE</scope>
    <source>
        <strain evidence="8">CMA-7</strain>
    </source>
</reference>
<dbReference type="InterPro" id="IPR051048">
    <property type="entry name" value="Peptidase_S8/S53_subtilisin"/>
</dbReference>
<dbReference type="Pfam" id="PF00082">
    <property type="entry name" value="Peptidase_S8"/>
    <property type="match status" value="1"/>
</dbReference>
<keyword evidence="2 6" id="KW-0645">Protease</keyword>
<evidence type="ECO:0000259" key="7">
    <source>
        <dbReference type="PROSITE" id="PS50853"/>
    </source>
</evidence>
<dbReference type="PROSITE" id="PS00138">
    <property type="entry name" value="SUBTILASE_SER"/>
    <property type="match status" value="1"/>
</dbReference>
<dbReference type="PANTHER" id="PTHR43399">
    <property type="entry name" value="SUBTILISIN-RELATED"/>
    <property type="match status" value="1"/>
</dbReference>
<dbReference type="InterPro" id="IPR036116">
    <property type="entry name" value="FN3_sf"/>
</dbReference>
<dbReference type="PROSITE" id="PS51892">
    <property type="entry name" value="SUBTILASE"/>
    <property type="match status" value="1"/>
</dbReference>
<evidence type="ECO:0000256" key="2">
    <source>
        <dbReference type="ARBA" id="ARBA00022670"/>
    </source>
</evidence>